<dbReference type="SUPFAM" id="SSF53335">
    <property type="entry name" value="S-adenosyl-L-methionine-dependent methyltransferases"/>
    <property type="match status" value="1"/>
</dbReference>
<keyword evidence="2" id="KW-1185">Reference proteome</keyword>
<dbReference type="InterPro" id="IPR019410">
    <property type="entry name" value="Methyltransf_16"/>
</dbReference>
<dbReference type="CDD" id="cd02440">
    <property type="entry name" value="AdoMet_MTases"/>
    <property type="match status" value="1"/>
</dbReference>
<proteinExistence type="predicted"/>
<dbReference type="OrthoDB" id="413520at2759"/>
<reference evidence="1" key="2">
    <citation type="submission" date="2022-03" db="EMBL/GenBank/DDBJ databases">
        <title>Draft title - Genomic analysis of global carrot germplasm unveils the trajectory of domestication and the origin of high carotenoid orange carrot.</title>
        <authorList>
            <person name="Iorizzo M."/>
            <person name="Ellison S."/>
            <person name="Senalik D."/>
            <person name="Macko-Podgorni A."/>
            <person name="Grzebelus D."/>
            <person name="Bostan H."/>
            <person name="Rolling W."/>
            <person name="Curaba J."/>
            <person name="Simon P."/>
        </authorList>
    </citation>
    <scope>NUCLEOTIDE SEQUENCE</scope>
    <source>
        <tissue evidence="1">Leaf</tissue>
    </source>
</reference>
<protein>
    <submittedName>
        <fullName evidence="1">Uncharacterized protein</fullName>
    </submittedName>
</protein>
<reference evidence="1" key="1">
    <citation type="journal article" date="2016" name="Nat. Genet.">
        <title>A high-quality carrot genome assembly provides new insights into carotenoid accumulation and asterid genome evolution.</title>
        <authorList>
            <person name="Iorizzo M."/>
            <person name="Ellison S."/>
            <person name="Senalik D."/>
            <person name="Zeng P."/>
            <person name="Satapoomin P."/>
            <person name="Huang J."/>
            <person name="Bowman M."/>
            <person name="Iovene M."/>
            <person name="Sanseverino W."/>
            <person name="Cavagnaro P."/>
            <person name="Yildiz M."/>
            <person name="Macko-Podgorni A."/>
            <person name="Moranska E."/>
            <person name="Grzebelus E."/>
            <person name="Grzebelus D."/>
            <person name="Ashrafi H."/>
            <person name="Zheng Z."/>
            <person name="Cheng S."/>
            <person name="Spooner D."/>
            <person name="Van Deynze A."/>
            <person name="Simon P."/>
        </authorList>
    </citation>
    <scope>NUCLEOTIDE SEQUENCE</scope>
    <source>
        <tissue evidence="1">Leaf</tissue>
    </source>
</reference>
<dbReference type="KEGG" id="dcr:108194061"/>
<dbReference type="PANTHER" id="PTHR14614">
    <property type="entry name" value="HEPATOCELLULAR CARCINOMA-ASSOCIATED ANTIGEN"/>
    <property type="match status" value="1"/>
</dbReference>
<name>A0A161Y7S3_DAUCS</name>
<sequence length="278" mass="31068">MNVPQIQQEIQTENDSDEEINPCTMLLIEQHQENKEQDTEAAAAKDEVHVITHHLNSIKSNVVIRQLPSQGISFKLWPAASTLVSLLDNHRNAAFSALFDHKPLRILELGSGTGLVGIAAAAILGAHVTVTDLSRASPNLQFNVEANLKTIGVNGGHVEVAAMAWGNDEEMEAVKNKGEYDVIMGSDLVYHDHLYEPLLRALRFFMLGDEVDKERVFVMAHSKRWKKESVFFKKAYKEFDVKVLHRDDPCDGDRIGILVCTFVAKNKNKKNIQVLGCE</sequence>
<dbReference type="EMBL" id="CP093349">
    <property type="protein sequence ID" value="WOH09947.1"/>
    <property type="molecule type" value="Genomic_DNA"/>
</dbReference>
<dbReference type="Proteomes" id="UP000077755">
    <property type="component" value="Chromosome 7"/>
</dbReference>
<dbReference type="Pfam" id="PF10294">
    <property type="entry name" value="Methyltransf_16"/>
    <property type="match status" value="1"/>
</dbReference>
<dbReference type="PANTHER" id="PTHR14614:SF132">
    <property type="entry name" value="PROTEIN-LYSINE METHYLTRANSFERASE C42C1.13"/>
    <property type="match status" value="1"/>
</dbReference>
<dbReference type="OMA" id="CDDPQEG"/>
<accession>A0A161Y7S3</accession>
<organism evidence="1 2">
    <name type="scientific">Daucus carota subsp. sativus</name>
    <name type="common">Carrot</name>
    <dbReference type="NCBI Taxonomy" id="79200"/>
    <lineage>
        <taxon>Eukaryota</taxon>
        <taxon>Viridiplantae</taxon>
        <taxon>Streptophyta</taxon>
        <taxon>Embryophyta</taxon>
        <taxon>Tracheophyta</taxon>
        <taxon>Spermatophyta</taxon>
        <taxon>Magnoliopsida</taxon>
        <taxon>eudicotyledons</taxon>
        <taxon>Gunneridae</taxon>
        <taxon>Pentapetalae</taxon>
        <taxon>asterids</taxon>
        <taxon>campanulids</taxon>
        <taxon>Apiales</taxon>
        <taxon>Apiaceae</taxon>
        <taxon>Apioideae</taxon>
        <taxon>Scandiceae</taxon>
        <taxon>Daucinae</taxon>
        <taxon>Daucus</taxon>
        <taxon>Daucus sect. Daucus</taxon>
    </lineage>
</organism>
<dbReference type="Gramene" id="KZM88489">
    <property type="protein sequence ID" value="KZM88489"/>
    <property type="gene ID" value="DCAR_025564"/>
</dbReference>
<evidence type="ECO:0000313" key="1">
    <source>
        <dbReference type="EMBL" id="WOH09947.1"/>
    </source>
</evidence>
<evidence type="ECO:0000313" key="2">
    <source>
        <dbReference type="Proteomes" id="UP000077755"/>
    </source>
</evidence>
<dbReference type="InterPro" id="IPR029063">
    <property type="entry name" value="SAM-dependent_MTases_sf"/>
</dbReference>
<gene>
    <name evidence="1" type="ORF">DCAR_0729408</name>
</gene>
<dbReference type="Gene3D" id="3.40.50.150">
    <property type="entry name" value="Vaccinia Virus protein VP39"/>
    <property type="match status" value="1"/>
</dbReference>
<dbReference type="AlphaFoldDB" id="A0A161Y7S3"/>